<feature type="domain" description="S1 motif" evidence="4">
    <location>
        <begin position="13"/>
        <end position="86"/>
    </location>
</feature>
<dbReference type="GO" id="GO:1990904">
    <property type="term" value="C:ribonucleoprotein complex"/>
    <property type="evidence" value="ECO:0007669"/>
    <property type="project" value="UniProtKB-KW"/>
</dbReference>
<organism evidence="5 6">
    <name type="scientific">Bacillus cereus</name>
    <dbReference type="NCBI Taxonomy" id="1396"/>
    <lineage>
        <taxon>Bacteria</taxon>
        <taxon>Bacillati</taxon>
        <taxon>Bacillota</taxon>
        <taxon>Bacilli</taxon>
        <taxon>Bacillales</taxon>
        <taxon>Bacillaceae</taxon>
        <taxon>Bacillus</taxon>
        <taxon>Bacillus cereus group</taxon>
    </lineage>
</organism>
<dbReference type="EMBL" id="LOMO01000001">
    <property type="protein sequence ID" value="KXY51449.1"/>
    <property type="molecule type" value="Genomic_DNA"/>
</dbReference>
<dbReference type="InterPro" id="IPR050437">
    <property type="entry name" value="Ribos_protein_bS1-like"/>
</dbReference>
<dbReference type="PANTHER" id="PTHR10724">
    <property type="entry name" value="30S RIBOSOMAL PROTEIN S1"/>
    <property type="match status" value="1"/>
</dbReference>
<comment type="caution">
    <text evidence="5">The sequence shown here is derived from an EMBL/GenBank/DDBJ whole genome shotgun (WGS) entry which is preliminary data.</text>
</comment>
<evidence type="ECO:0000313" key="5">
    <source>
        <dbReference type="EMBL" id="KXY51449.1"/>
    </source>
</evidence>
<dbReference type="Pfam" id="PF00575">
    <property type="entry name" value="S1"/>
    <property type="match status" value="1"/>
</dbReference>
<comment type="similarity">
    <text evidence="1">Belongs to the bacterial ribosomal protein bS1 family.</text>
</comment>
<dbReference type="GO" id="GO:0005840">
    <property type="term" value="C:ribosome"/>
    <property type="evidence" value="ECO:0007669"/>
    <property type="project" value="UniProtKB-KW"/>
</dbReference>
<dbReference type="RefSeq" id="WP_061662779.1">
    <property type="nucleotide sequence ID" value="NZ_LOMO01000001.1"/>
</dbReference>
<dbReference type="SMART" id="SM00316">
    <property type="entry name" value="S1"/>
    <property type="match status" value="3"/>
</dbReference>
<evidence type="ECO:0000259" key="4">
    <source>
        <dbReference type="PROSITE" id="PS50126"/>
    </source>
</evidence>
<evidence type="ECO:0000256" key="3">
    <source>
        <dbReference type="ARBA" id="ARBA00023274"/>
    </source>
</evidence>
<dbReference type="SUPFAM" id="SSF50249">
    <property type="entry name" value="Nucleic acid-binding proteins"/>
    <property type="match status" value="2"/>
</dbReference>
<dbReference type="InterPro" id="IPR003029">
    <property type="entry name" value="S1_domain"/>
</dbReference>
<name>A0A9X0MKG1_BACCE</name>
<dbReference type="GO" id="GO:0003735">
    <property type="term" value="F:structural constituent of ribosome"/>
    <property type="evidence" value="ECO:0007669"/>
    <property type="project" value="TreeGrafter"/>
</dbReference>
<dbReference type="Proteomes" id="UP000075476">
    <property type="component" value="Unassembled WGS sequence"/>
</dbReference>
<protein>
    <submittedName>
        <fullName evidence="5">RNA-binding protein</fullName>
    </submittedName>
</protein>
<dbReference type="InterPro" id="IPR012340">
    <property type="entry name" value="NA-bd_OB-fold"/>
</dbReference>
<dbReference type="PROSITE" id="PS50126">
    <property type="entry name" value="S1"/>
    <property type="match status" value="2"/>
</dbReference>
<evidence type="ECO:0000256" key="2">
    <source>
        <dbReference type="ARBA" id="ARBA00022980"/>
    </source>
</evidence>
<reference evidence="5 6" key="1">
    <citation type="submission" date="2015-12" db="EMBL/GenBank/DDBJ databases">
        <title>Bacillus cereus Group isolate.</title>
        <authorList>
            <person name="Kovac J."/>
        </authorList>
    </citation>
    <scope>NUCLEOTIDE SEQUENCE [LARGE SCALE GENOMIC DNA]</scope>
    <source>
        <strain evidence="5 6">FSL K6-0073</strain>
    </source>
</reference>
<gene>
    <name evidence="5" type="ORF">AT268_33805</name>
</gene>
<dbReference type="Gene3D" id="2.40.50.140">
    <property type="entry name" value="Nucleic acid-binding proteins"/>
    <property type="match status" value="2"/>
</dbReference>
<sequence>MEMTKIKEAIEKGTVFNGMVRLVQRSELLNTDILMTELNGMQVIIAREEVDMRDVKTSLVNYIGRKISFVIVSVDEDKGVLIASRKVVQEKQRDALIAELESGTEFEAKITKILPFGAYVEIKGIAVLLRNSDFAEGYTALREVSKVGDVLQVKLAKVTKNNRILVQAVEKYKTDSPMNLENFEPNQVVLGRIRSVKPWGCFVCIAENIDALCPIPGTIEVEEDMRVSFRITQVRKEEEKVRGKIINILPDDIEE</sequence>
<proteinExistence type="inferred from homology"/>
<keyword evidence="3" id="KW-0687">Ribonucleoprotein</keyword>
<accession>A0A9X0MKG1</accession>
<dbReference type="PANTHER" id="PTHR10724:SF7">
    <property type="entry name" value="SMALL RIBOSOMAL SUBUNIT PROTEIN BS1C"/>
    <property type="match status" value="1"/>
</dbReference>
<feature type="domain" description="S1 motif" evidence="4">
    <location>
        <begin position="103"/>
        <end position="170"/>
    </location>
</feature>
<evidence type="ECO:0000256" key="1">
    <source>
        <dbReference type="ARBA" id="ARBA00006767"/>
    </source>
</evidence>
<dbReference type="AlphaFoldDB" id="A0A9X0MKG1"/>
<evidence type="ECO:0000313" key="6">
    <source>
        <dbReference type="Proteomes" id="UP000075476"/>
    </source>
</evidence>
<dbReference type="GO" id="GO:0003729">
    <property type="term" value="F:mRNA binding"/>
    <property type="evidence" value="ECO:0007669"/>
    <property type="project" value="TreeGrafter"/>
</dbReference>
<dbReference type="GO" id="GO:0006412">
    <property type="term" value="P:translation"/>
    <property type="evidence" value="ECO:0007669"/>
    <property type="project" value="TreeGrafter"/>
</dbReference>
<keyword evidence="2" id="KW-0689">Ribosomal protein</keyword>